<evidence type="ECO:0000256" key="4">
    <source>
        <dbReference type="RuleBase" id="RU362026"/>
    </source>
</evidence>
<dbReference type="GO" id="GO:0003677">
    <property type="term" value="F:DNA binding"/>
    <property type="evidence" value="ECO:0007669"/>
    <property type="project" value="InterPro"/>
</dbReference>
<protein>
    <recommendedName>
        <fullName evidence="4">Methyltransferase</fullName>
        <ecNumber evidence="4">2.1.1.-</ecNumber>
    </recommendedName>
</protein>
<dbReference type="PRINTS" id="PR00508">
    <property type="entry name" value="S21N4MTFRASE"/>
</dbReference>
<dbReference type="InterPro" id="IPR002052">
    <property type="entry name" value="DNA_methylase_N6_adenine_CS"/>
</dbReference>
<accession>U2NQG7</accession>
<feature type="domain" description="DNA methylase N-4/N-6" evidence="5">
    <location>
        <begin position="215"/>
        <end position="406"/>
    </location>
</feature>
<evidence type="ECO:0000256" key="2">
    <source>
        <dbReference type="ARBA" id="ARBA00022603"/>
    </source>
</evidence>
<reference evidence="6 7" key="1">
    <citation type="submission" date="2013-08" db="EMBL/GenBank/DDBJ databases">
        <authorList>
            <person name="Durkin A.S."/>
            <person name="Haft D.R."/>
            <person name="McCorrison J."/>
            <person name="Torralba M."/>
            <person name="Gillis M."/>
            <person name="Haft D.H."/>
            <person name="Methe B."/>
            <person name="Sutton G."/>
            <person name="Nelson K.E."/>
        </authorList>
    </citation>
    <scope>NUCLEOTIDE SEQUENCE [LARGE SCALE GENOMIC DNA]</scope>
    <source>
        <strain evidence="6 7">F0067</strain>
    </source>
</reference>
<keyword evidence="7" id="KW-1185">Reference proteome</keyword>
<dbReference type="SUPFAM" id="SSF53335">
    <property type="entry name" value="S-adenosyl-L-methionine-dependent methyltransferases"/>
    <property type="match status" value="1"/>
</dbReference>
<dbReference type="AlphaFoldDB" id="U2NQG7"/>
<gene>
    <name evidence="6" type="ORF">HMPREF9135_0463</name>
</gene>
<dbReference type="EC" id="2.1.1.-" evidence="4"/>
<dbReference type="PATRIC" id="fig|1115809.3.peg.283"/>
<dbReference type="GO" id="GO:0008170">
    <property type="term" value="F:N-methyltransferase activity"/>
    <property type="evidence" value="ECO:0007669"/>
    <property type="project" value="InterPro"/>
</dbReference>
<evidence type="ECO:0000313" key="6">
    <source>
        <dbReference type="EMBL" id="ERK40295.1"/>
    </source>
</evidence>
<sequence>MMENSIKIFNLGNLPTAPLDSFIELQEDFKKPDADKLSKLQMLIITRGFKYSFKVWKDPKGKLWIIDAHQRRKALLGLRSYGFTIPEIPYEEIQASDKREAVEEIAAYNSEFAQKNPDTLLFAKYNINGEDLAKFNLGYEVKQTDFSIGEKKLFANETDSNEIQEDVVDVVPQDDDAEVFARSGDIFILGSNRLMCGDCRAKKDVVTLMNGRIADMILTDPPYNVNYEGGGAGKLTIQNDSMENDLFIRFLQSVFNVMFSIVKPGGSFYVFHADSEGENFRRAIREAGFKIAQCCIWVKDSLVMGRQDYQWQHEPCLYGWKPGAAHFWNADRKQTTVWNFDKPKANRIHPTMKPVALMAYPITNSTKNGDIVVDLFSGSGSTIMACQQTDRIGYGMEIDPRYVSATVRRFMAMFPQQQVLLKRNGKTLSVTETEKIIRCHN</sequence>
<proteinExistence type="inferred from homology"/>
<dbReference type="Pfam" id="PF01555">
    <property type="entry name" value="N6_N4_Mtase"/>
    <property type="match status" value="1"/>
</dbReference>
<dbReference type="Gene3D" id="3.40.50.150">
    <property type="entry name" value="Vaccinia Virus protein VP39"/>
    <property type="match status" value="1"/>
</dbReference>
<evidence type="ECO:0000256" key="3">
    <source>
        <dbReference type="ARBA" id="ARBA00022679"/>
    </source>
</evidence>
<name>U2NQG7_9BACT</name>
<comment type="similarity">
    <text evidence="1 4">Belongs to the N(4)/N(6)-methyltransferase family.</text>
</comment>
<keyword evidence="2 6" id="KW-0489">Methyltransferase</keyword>
<dbReference type="PROSITE" id="PS00092">
    <property type="entry name" value="N6_MTASE"/>
    <property type="match status" value="1"/>
</dbReference>
<evidence type="ECO:0000313" key="7">
    <source>
        <dbReference type="Proteomes" id="UP000016648"/>
    </source>
</evidence>
<dbReference type="InterPro" id="IPR002941">
    <property type="entry name" value="DNA_methylase_N4/N6"/>
</dbReference>
<dbReference type="EMBL" id="AWEY01000007">
    <property type="protein sequence ID" value="ERK40295.1"/>
    <property type="molecule type" value="Genomic_DNA"/>
</dbReference>
<dbReference type="Proteomes" id="UP000016648">
    <property type="component" value="Unassembled WGS sequence"/>
</dbReference>
<evidence type="ECO:0000256" key="1">
    <source>
        <dbReference type="ARBA" id="ARBA00006594"/>
    </source>
</evidence>
<dbReference type="InterPro" id="IPR029063">
    <property type="entry name" value="SAM-dependent_MTases_sf"/>
</dbReference>
<comment type="caution">
    <text evidence="6">The sequence shown here is derived from an EMBL/GenBank/DDBJ whole genome shotgun (WGS) entry which is preliminary data.</text>
</comment>
<keyword evidence="3" id="KW-0808">Transferase</keyword>
<dbReference type="GO" id="GO:0032259">
    <property type="term" value="P:methylation"/>
    <property type="evidence" value="ECO:0007669"/>
    <property type="project" value="UniProtKB-KW"/>
</dbReference>
<dbReference type="InterPro" id="IPR001091">
    <property type="entry name" value="RM_Methyltransferase"/>
</dbReference>
<evidence type="ECO:0000259" key="5">
    <source>
        <dbReference type="Pfam" id="PF01555"/>
    </source>
</evidence>
<organism evidence="6 7">
    <name type="scientific">Segatella baroniae F0067</name>
    <dbReference type="NCBI Taxonomy" id="1115809"/>
    <lineage>
        <taxon>Bacteria</taxon>
        <taxon>Pseudomonadati</taxon>
        <taxon>Bacteroidota</taxon>
        <taxon>Bacteroidia</taxon>
        <taxon>Bacteroidales</taxon>
        <taxon>Prevotellaceae</taxon>
        <taxon>Segatella</taxon>
    </lineage>
</organism>